<dbReference type="Proteomes" id="UP000274822">
    <property type="component" value="Unassembled WGS sequence"/>
</dbReference>
<evidence type="ECO:0000313" key="2">
    <source>
        <dbReference type="EMBL" id="RUS26163.1"/>
    </source>
</evidence>
<accession>A0A433Q8R3</accession>
<dbReference type="EMBL" id="RBNJ01011115">
    <property type="protein sequence ID" value="RUS26163.1"/>
    <property type="molecule type" value="Genomic_DNA"/>
</dbReference>
<proteinExistence type="predicted"/>
<sequence>MSSKLAKQSLDALLKATATPVSASSASSTVNPKSKKIAKQKDGRLRLPKTKTGLKMIKHEIRYGRHQRLKNQREKTENNINPLEKLKIQTKAQAKTLESNIAYFTKSLKASDKERELRKKVLSYRNARSKAEEIVEEESDGESD</sequence>
<evidence type="ECO:0000256" key="1">
    <source>
        <dbReference type="SAM" id="MobiDB-lite"/>
    </source>
</evidence>
<comment type="caution">
    <text evidence="2">The sequence shown here is derived from an EMBL/GenBank/DDBJ whole genome shotgun (WGS) entry which is preliminary data.</text>
</comment>
<feature type="compositionally biased region" description="Low complexity" evidence="1">
    <location>
        <begin position="17"/>
        <end position="32"/>
    </location>
</feature>
<organism evidence="2 3">
    <name type="scientific">Jimgerdemannia flammicorona</name>
    <dbReference type="NCBI Taxonomy" id="994334"/>
    <lineage>
        <taxon>Eukaryota</taxon>
        <taxon>Fungi</taxon>
        <taxon>Fungi incertae sedis</taxon>
        <taxon>Mucoromycota</taxon>
        <taxon>Mucoromycotina</taxon>
        <taxon>Endogonomycetes</taxon>
        <taxon>Endogonales</taxon>
        <taxon>Endogonaceae</taxon>
        <taxon>Jimgerdemannia</taxon>
    </lineage>
</organism>
<name>A0A433Q8R3_9FUNG</name>
<reference evidence="2 3" key="1">
    <citation type="journal article" date="2018" name="New Phytol.">
        <title>Phylogenomics of Endogonaceae and evolution of mycorrhizas within Mucoromycota.</title>
        <authorList>
            <person name="Chang Y."/>
            <person name="Desiro A."/>
            <person name="Na H."/>
            <person name="Sandor L."/>
            <person name="Lipzen A."/>
            <person name="Clum A."/>
            <person name="Barry K."/>
            <person name="Grigoriev I.V."/>
            <person name="Martin F.M."/>
            <person name="Stajich J.E."/>
            <person name="Smith M.E."/>
            <person name="Bonito G."/>
            <person name="Spatafora J.W."/>
        </authorList>
    </citation>
    <scope>NUCLEOTIDE SEQUENCE [LARGE SCALE GENOMIC DNA]</scope>
    <source>
        <strain evidence="2 3">AD002</strain>
    </source>
</reference>
<dbReference type="AlphaFoldDB" id="A0A433Q8R3"/>
<feature type="region of interest" description="Disordered" evidence="1">
    <location>
        <begin position="17"/>
        <end position="46"/>
    </location>
</feature>
<gene>
    <name evidence="2" type="ORF">BC938DRAFT_471154</name>
</gene>
<protein>
    <submittedName>
        <fullName evidence="2">Uncharacterized protein</fullName>
    </submittedName>
</protein>
<evidence type="ECO:0000313" key="3">
    <source>
        <dbReference type="Proteomes" id="UP000274822"/>
    </source>
</evidence>
<keyword evidence="3" id="KW-1185">Reference proteome</keyword>